<sequence length="543" mass="61856">MIIITMLFCLIPIYQTQTFHHQLHLGLLTLAQVILDLMKLPAVLYTQHLPNQPRTEVNLKYINSSGQNFVQRGSVSEVQYVQYNPYKSGSSTLSGANQIASPDSGQNESFEYPHADIINDMTNRKPWHEYGRQSEEKIHIDKIFSPYGFRYTLEAASSSSVRREDDKITYVNKGQFYGITLEYSHDPELPPLKSQTVKSIIMLVFREGKSAEEELKAWQFWHARQHSVKQRILDADTKNSVGLVGCIDEIAHNALAIYWNPLDSPAKVNIAVQCLSTDFSTQKGVKGLPLHLQIDTFEDPRDSHSVPVYNRGYYQIKVFCDKGAERKARDEERRAAKRRMSTNGKRRMEEMYHAATERSEFYSMADLRLEFGSELPSYFSTSRASPLSGSGAIHHPLYQTTHLLNKLNVVDDLGVEHQPPNTGQSPNSTLLVLPPEKRPKLIPPLSDRIMIYVRQETEDAYTPLHLIPPTVTGLIRAVETKYKINANNIRFLYRKSKGGILAKIDDDMLKYYCNEDVFLMQVMVTEGAGGEDHMVYDITLSEC</sequence>
<feature type="domain" description="Grh/CP2 DB" evidence="7">
    <location>
        <begin position="145"/>
        <end position="375"/>
    </location>
</feature>
<evidence type="ECO:0000256" key="6">
    <source>
        <dbReference type="PROSITE-ProRule" id="PRU01313"/>
    </source>
</evidence>
<dbReference type="PROSITE" id="PS51968">
    <property type="entry name" value="GRH_CP2_DB"/>
    <property type="match status" value="1"/>
</dbReference>
<evidence type="ECO:0000256" key="5">
    <source>
        <dbReference type="ARBA" id="ARBA00023242"/>
    </source>
</evidence>
<evidence type="ECO:0000256" key="2">
    <source>
        <dbReference type="ARBA" id="ARBA00023015"/>
    </source>
</evidence>
<accession>A0A7R8CKE9</accession>
<dbReference type="InterPro" id="IPR040167">
    <property type="entry name" value="TF_CP2-like"/>
</dbReference>
<dbReference type="GO" id="GO:0001228">
    <property type="term" value="F:DNA-binding transcription activator activity, RNA polymerase II-specific"/>
    <property type="evidence" value="ECO:0007669"/>
    <property type="project" value="TreeGrafter"/>
</dbReference>
<dbReference type="PANTHER" id="PTHR11037">
    <property type="entry name" value="TRANSCRIPTION FACTOR CP2"/>
    <property type="match status" value="1"/>
</dbReference>
<dbReference type="InterPro" id="IPR007604">
    <property type="entry name" value="CP2"/>
</dbReference>
<dbReference type="OrthoDB" id="7680836at2759"/>
<dbReference type="Proteomes" id="UP000675881">
    <property type="component" value="Chromosome 12"/>
</dbReference>
<keyword evidence="2" id="KW-0805">Transcription regulation</keyword>
<dbReference type="InterPro" id="IPR057520">
    <property type="entry name" value="GRHL1/CP2_C"/>
</dbReference>
<keyword evidence="5 6" id="KW-0539">Nucleus</keyword>
<keyword evidence="4" id="KW-0804">Transcription</keyword>
<keyword evidence="9" id="KW-1185">Reference proteome</keyword>
<evidence type="ECO:0000313" key="9">
    <source>
        <dbReference type="Proteomes" id="UP000675881"/>
    </source>
</evidence>
<dbReference type="PANTHER" id="PTHR11037:SF20">
    <property type="entry name" value="PROTEIN GRAINYHEAD"/>
    <property type="match status" value="1"/>
</dbReference>
<protein>
    <submittedName>
        <fullName evidence="8">TFCP2</fullName>
    </submittedName>
</protein>
<dbReference type="AlphaFoldDB" id="A0A7R8CKE9"/>
<gene>
    <name evidence="8" type="ORF">LSAA_3567</name>
</gene>
<reference evidence="8" key="1">
    <citation type="submission" date="2021-02" db="EMBL/GenBank/DDBJ databases">
        <authorList>
            <person name="Bekaert M."/>
        </authorList>
    </citation>
    <scope>NUCLEOTIDE SEQUENCE</scope>
    <source>
        <strain evidence="8">IoA-00</strain>
    </source>
</reference>
<dbReference type="Pfam" id="PF25416">
    <property type="entry name" value="GRHL1_C"/>
    <property type="match status" value="1"/>
</dbReference>
<dbReference type="GO" id="GO:0005634">
    <property type="term" value="C:nucleus"/>
    <property type="evidence" value="ECO:0007669"/>
    <property type="project" value="UniProtKB-SubCell"/>
</dbReference>
<organism evidence="8 9">
    <name type="scientific">Lepeophtheirus salmonis</name>
    <name type="common">Salmon louse</name>
    <name type="synonym">Caligus salmonis</name>
    <dbReference type="NCBI Taxonomy" id="72036"/>
    <lineage>
        <taxon>Eukaryota</taxon>
        <taxon>Metazoa</taxon>
        <taxon>Ecdysozoa</taxon>
        <taxon>Arthropoda</taxon>
        <taxon>Crustacea</taxon>
        <taxon>Multicrustacea</taxon>
        <taxon>Hexanauplia</taxon>
        <taxon>Copepoda</taxon>
        <taxon>Siphonostomatoida</taxon>
        <taxon>Caligidae</taxon>
        <taxon>Lepeophtheirus</taxon>
    </lineage>
</organism>
<evidence type="ECO:0000259" key="7">
    <source>
        <dbReference type="PROSITE" id="PS51968"/>
    </source>
</evidence>
<dbReference type="Pfam" id="PF04516">
    <property type="entry name" value="CP2"/>
    <property type="match status" value="1"/>
</dbReference>
<keyword evidence="3 6" id="KW-0238">DNA-binding</keyword>
<evidence type="ECO:0000256" key="3">
    <source>
        <dbReference type="ARBA" id="ARBA00023125"/>
    </source>
</evidence>
<evidence type="ECO:0000256" key="1">
    <source>
        <dbReference type="ARBA" id="ARBA00004123"/>
    </source>
</evidence>
<dbReference type="GO" id="GO:0000978">
    <property type="term" value="F:RNA polymerase II cis-regulatory region sequence-specific DNA binding"/>
    <property type="evidence" value="ECO:0007669"/>
    <property type="project" value="TreeGrafter"/>
</dbReference>
<dbReference type="EMBL" id="HG994591">
    <property type="protein sequence ID" value="CAF2819673.1"/>
    <property type="molecule type" value="Genomic_DNA"/>
</dbReference>
<comment type="subcellular location">
    <subcellularLocation>
        <location evidence="1 6">Nucleus</location>
    </subcellularLocation>
</comment>
<proteinExistence type="predicted"/>
<name>A0A7R8CKE9_LEPSM</name>
<evidence type="ECO:0000256" key="4">
    <source>
        <dbReference type="ARBA" id="ARBA00023163"/>
    </source>
</evidence>
<evidence type="ECO:0000313" key="8">
    <source>
        <dbReference type="EMBL" id="CAF2819673.1"/>
    </source>
</evidence>